<dbReference type="Proteomes" id="UP000003874">
    <property type="component" value="Unassembled WGS sequence"/>
</dbReference>
<evidence type="ECO:0000256" key="2">
    <source>
        <dbReference type="ARBA" id="ARBA00022490"/>
    </source>
</evidence>
<evidence type="ECO:0000256" key="7">
    <source>
        <dbReference type="PIRSR" id="PIRSR001365-2"/>
    </source>
</evidence>
<dbReference type="AlphaFoldDB" id="E6MT52"/>
<organism evidence="8 9">
    <name type="scientific">Segatella salivae DSM 15606</name>
    <dbReference type="NCBI Taxonomy" id="888832"/>
    <lineage>
        <taxon>Bacteria</taxon>
        <taxon>Pseudomonadati</taxon>
        <taxon>Bacteroidota</taxon>
        <taxon>Bacteroidia</taxon>
        <taxon>Bacteroidales</taxon>
        <taxon>Prevotellaceae</taxon>
        <taxon>Segatella</taxon>
    </lineage>
</organism>
<comment type="similarity">
    <text evidence="5">Belongs to the DapA family.</text>
</comment>
<sequence>MSMKHYNRIKGLIAATFTPFNQEGNLNLEVIPMYADYLAKSSIQGVFICGTSGESLSLTEQERKELACAWIKAAQKRFRVIIHVGSNSIIESKSLAQHAEEIGADGIAMMSPTFFKPVNVNELVTYLKTVALSAPHTPFYYYNMPTITGVHLPVKDILKVAGQEIETLVGVKFTSNNFMEMAECIDYDCHRFEILNGYDENLLCGLAMGVEGAVGSTYNYIPHIYQKMMEYFKKNKITQAREMQLKSIAVINIIIKHGGGVRGGKAIMKFIGINCGDCRLPLSPFSKSEYEEIERELVSLHLIS</sequence>
<evidence type="ECO:0000256" key="6">
    <source>
        <dbReference type="PIRSR" id="PIRSR001365-1"/>
    </source>
</evidence>
<keyword evidence="3 5" id="KW-0456">Lyase</keyword>
<keyword evidence="2" id="KW-0963">Cytoplasm</keyword>
<comment type="subcellular location">
    <subcellularLocation>
        <location evidence="1">Cytoplasm</location>
    </subcellularLocation>
</comment>
<dbReference type="Pfam" id="PF00701">
    <property type="entry name" value="DHDPS"/>
    <property type="match status" value="1"/>
</dbReference>
<dbReference type="PANTHER" id="PTHR12128">
    <property type="entry name" value="DIHYDRODIPICOLINATE SYNTHASE"/>
    <property type="match status" value="1"/>
</dbReference>
<dbReference type="InterPro" id="IPR013785">
    <property type="entry name" value="Aldolase_TIM"/>
</dbReference>
<dbReference type="PANTHER" id="PTHR12128:SF21">
    <property type="entry name" value="N-ACETYLNEURAMINATE LYASE"/>
    <property type="match status" value="1"/>
</dbReference>
<evidence type="ECO:0000313" key="9">
    <source>
        <dbReference type="Proteomes" id="UP000003874"/>
    </source>
</evidence>
<dbReference type="PRINTS" id="PR00146">
    <property type="entry name" value="DHPICSNTHASE"/>
</dbReference>
<evidence type="ECO:0000313" key="8">
    <source>
        <dbReference type="EMBL" id="EFV03205.1"/>
    </source>
</evidence>
<dbReference type="SUPFAM" id="SSF51569">
    <property type="entry name" value="Aldolase"/>
    <property type="match status" value="1"/>
</dbReference>
<feature type="active site" description="Proton donor/acceptor" evidence="6">
    <location>
        <position position="142"/>
    </location>
</feature>
<dbReference type="InterPro" id="IPR002220">
    <property type="entry name" value="DapA-like"/>
</dbReference>
<dbReference type="PIRSF" id="PIRSF001365">
    <property type="entry name" value="DHDPS"/>
    <property type="match status" value="1"/>
</dbReference>
<comment type="caution">
    <text evidence="8">The sequence shown here is derived from an EMBL/GenBank/DDBJ whole genome shotgun (WGS) entry which is preliminary data.</text>
</comment>
<dbReference type="EC" id="4.1.3.3" evidence="8"/>
<gene>
    <name evidence="8" type="primary">nanA2</name>
    <name evidence="8" type="ORF">HMPREF9420_2670</name>
</gene>
<keyword evidence="9" id="KW-1185">Reference proteome</keyword>
<feature type="binding site" evidence="7">
    <location>
        <position position="214"/>
    </location>
    <ligand>
        <name>pyruvate</name>
        <dbReference type="ChEBI" id="CHEBI:15361"/>
    </ligand>
</feature>
<evidence type="ECO:0000256" key="5">
    <source>
        <dbReference type="PIRNR" id="PIRNR001365"/>
    </source>
</evidence>
<accession>E6MT52</accession>
<name>E6MT52_9BACT</name>
<dbReference type="STRING" id="888832.HMPREF9420_2670"/>
<reference evidence="8 9" key="1">
    <citation type="submission" date="2010-12" db="EMBL/GenBank/DDBJ databases">
        <authorList>
            <person name="Muzny D."/>
            <person name="Qin X."/>
            <person name="Deng J."/>
            <person name="Jiang H."/>
            <person name="Liu Y."/>
            <person name="Qu J."/>
            <person name="Song X.-Z."/>
            <person name="Zhang L."/>
            <person name="Thornton R."/>
            <person name="Coyle M."/>
            <person name="Francisco L."/>
            <person name="Jackson L."/>
            <person name="Javaid M."/>
            <person name="Korchina V."/>
            <person name="Kovar C."/>
            <person name="Mata R."/>
            <person name="Mathew T."/>
            <person name="Ngo R."/>
            <person name="Nguyen L."/>
            <person name="Nguyen N."/>
            <person name="Okwuonu G."/>
            <person name="Ongeri F."/>
            <person name="Pham C."/>
            <person name="Simmons D."/>
            <person name="Wilczek-Boney K."/>
            <person name="Hale W."/>
            <person name="Jakkamsetti A."/>
            <person name="Pham P."/>
            <person name="Ruth R."/>
            <person name="San Lucas F."/>
            <person name="Warren J."/>
            <person name="Zhang J."/>
            <person name="Zhao Z."/>
            <person name="Zhou C."/>
            <person name="Zhu D."/>
            <person name="Lee S."/>
            <person name="Bess C."/>
            <person name="Blankenburg K."/>
            <person name="Forbes L."/>
            <person name="Fu Q."/>
            <person name="Gubbala S."/>
            <person name="Hirani K."/>
            <person name="Jayaseelan J.C."/>
            <person name="Lara F."/>
            <person name="Munidasa M."/>
            <person name="Palculict T."/>
            <person name="Patil S."/>
            <person name="Pu L.-L."/>
            <person name="Saada N."/>
            <person name="Tang L."/>
            <person name="Weissenberger G."/>
            <person name="Zhu Y."/>
            <person name="Hemphill L."/>
            <person name="Shang Y."/>
            <person name="Youmans B."/>
            <person name="Ayvaz T."/>
            <person name="Ross M."/>
            <person name="Santibanez J."/>
            <person name="Aqrawi P."/>
            <person name="Gross S."/>
            <person name="Joshi V."/>
            <person name="Fowler G."/>
            <person name="Nazareth L."/>
            <person name="Reid J."/>
            <person name="Worley K."/>
            <person name="Petrosino J."/>
            <person name="Highlander S."/>
            <person name="Gibbs R."/>
        </authorList>
    </citation>
    <scope>NUCLEOTIDE SEQUENCE [LARGE SCALE GENOMIC DNA]</scope>
    <source>
        <strain evidence="8 9">DSM 15606</strain>
    </source>
</reference>
<dbReference type="HOGENOM" id="CLU_049343_6_1_10"/>
<evidence type="ECO:0000256" key="4">
    <source>
        <dbReference type="ARBA" id="ARBA00023277"/>
    </source>
</evidence>
<feature type="active site" description="Schiff-base intermediate with substrate" evidence="6">
    <location>
        <position position="172"/>
    </location>
</feature>
<dbReference type="SMART" id="SM01130">
    <property type="entry name" value="DHDPS"/>
    <property type="match status" value="1"/>
</dbReference>
<dbReference type="GO" id="GO:0008747">
    <property type="term" value="F:N-acetylneuraminate lyase activity"/>
    <property type="evidence" value="ECO:0007669"/>
    <property type="project" value="UniProtKB-EC"/>
</dbReference>
<dbReference type="GO" id="GO:0005737">
    <property type="term" value="C:cytoplasm"/>
    <property type="evidence" value="ECO:0007669"/>
    <property type="project" value="UniProtKB-SubCell"/>
</dbReference>
<protein>
    <submittedName>
        <fullName evidence="8">Dihydrodipicolinate synthetase family</fullName>
        <ecNumber evidence="8">4.1.3.3</ecNumber>
    </submittedName>
</protein>
<dbReference type="eggNOG" id="COG0329">
    <property type="taxonomic scope" value="Bacteria"/>
</dbReference>
<proteinExistence type="inferred from homology"/>
<dbReference type="EMBL" id="AEQO01000204">
    <property type="protein sequence ID" value="EFV03205.1"/>
    <property type="molecule type" value="Genomic_DNA"/>
</dbReference>
<dbReference type="Gene3D" id="3.20.20.70">
    <property type="entry name" value="Aldolase class I"/>
    <property type="match status" value="1"/>
</dbReference>
<keyword evidence="4" id="KW-0119">Carbohydrate metabolism</keyword>
<evidence type="ECO:0000256" key="1">
    <source>
        <dbReference type="ARBA" id="ARBA00004496"/>
    </source>
</evidence>
<evidence type="ECO:0000256" key="3">
    <source>
        <dbReference type="ARBA" id="ARBA00023239"/>
    </source>
</evidence>